<dbReference type="InterPro" id="IPR046834">
    <property type="entry name" value="ABC_ATPase_C"/>
</dbReference>
<comment type="caution">
    <text evidence="4">The sequence shown here is derived from an EMBL/GenBank/DDBJ whole genome shotgun (WGS) entry which is preliminary data.</text>
</comment>
<sequence>MADQLHLRQLLHQLNDRSYKAYKDIRGRYQFPEFLLCIDRVQGDPFAAPSQVRVLMSYEVAGFPLQTYENRSRAIALCDYLTRQFGQVCYQVTDRRGTGNSGLIQMLRVGQEVLYRTSIILTQQGIEARFTVGLPAQGRRILGYQAGELLCEDLPEIVKQALKYENLSAQELQGHIETVEDAEALRSQLSENQLVAFVADGSMLPRRSGVDQRALSDRAIPFQSPESLSVTLETPNRGKITGMGIPQGVTLIVGGGYHGKSTLLKAIELGIYNHIPGDGREFVVSDRRSVKIRAEDGRAVTGVDISPFIQDLPQNLDTKAFSTSNASGSTSQAANMIEALEVGAKLFLVDEDTAATNFMIRDRRMQALIAKTSEPITPLIDKVRQLYADYGVSTLLVIGGSGDYFDVADTVIAMNHFVPEDLTATAKAIAEKYPTERQIEGGDHFGQISPRIPLGASVDPSQGHKPVKLKVRDVNQVVFGADSIDLADVEQLVEVGQLKAIAEAMVYAKENYLDGKHTLKETLEGIFADIDQRGLDALTRFREGNLVEFRPFELAAAFNRLRSLSVKTINHQ</sequence>
<dbReference type="PANTHER" id="PTHR38149">
    <property type="entry name" value="ATPASE"/>
    <property type="match status" value="1"/>
</dbReference>
<keyword evidence="5" id="KW-1185">Reference proteome</keyword>
<dbReference type="InterPro" id="IPR027417">
    <property type="entry name" value="P-loop_NTPase"/>
</dbReference>
<dbReference type="EMBL" id="JAQOSP010000014">
    <property type="protein sequence ID" value="MDJ1168336.1"/>
    <property type="molecule type" value="Genomic_DNA"/>
</dbReference>
<evidence type="ECO:0000313" key="4">
    <source>
        <dbReference type="EMBL" id="MDJ1168336.1"/>
    </source>
</evidence>
<organism evidence="4 5">
    <name type="scientific">Roseofilum acuticapitatum BLCC-M154</name>
    <dbReference type="NCBI Taxonomy" id="3022444"/>
    <lineage>
        <taxon>Bacteria</taxon>
        <taxon>Bacillati</taxon>
        <taxon>Cyanobacteriota</taxon>
        <taxon>Cyanophyceae</taxon>
        <taxon>Desertifilales</taxon>
        <taxon>Desertifilaceae</taxon>
        <taxon>Roseofilum</taxon>
        <taxon>Roseofilum acuticapitatum</taxon>
    </lineage>
</organism>
<feature type="domain" description="ATPase of the ABC class C-terminal" evidence="1">
    <location>
        <begin position="170"/>
        <end position="450"/>
    </location>
</feature>
<name>A0ABT7APT9_9CYAN</name>
<dbReference type="InterPro" id="IPR049069">
    <property type="entry name" value="MRB1590-like_C"/>
</dbReference>
<reference evidence="4 5" key="1">
    <citation type="submission" date="2023-01" db="EMBL/GenBank/DDBJ databases">
        <title>Novel diversity within Roseofilum (Cyanobacteria; Desertifilaceae) from marine benthic mats with descriptions of four novel species.</title>
        <authorList>
            <person name="Wang Y."/>
            <person name="Berthold D.E."/>
            <person name="Hu J."/>
            <person name="Lefler F.W."/>
            <person name="Laughinghouse H.D. IV."/>
        </authorList>
    </citation>
    <scope>NUCLEOTIDE SEQUENCE [LARGE SCALE GENOMIC DNA]</scope>
    <source>
        <strain evidence="4 5">BLCC-M154</strain>
    </source>
</reference>
<dbReference type="PANTHER" id="PTHR38149:SF1">
    <property type="entry name" value="ATPASE"/>
    <property type="match status" value="1"/>
</dbReference>
<dbReference type="Pfam" id="PF09818">
    <property type="entry name" value="ABC_ATPase"/>
    <property type="match status" value="1"/>
</dbReference>
<dbReference type="InterPro" id="IPR019195">
    <property type="entry name" value="ABC_ATPase_put"/>
</dbReference>
<dbReference type="Proteomes" id="UP001235303">
    <property type="component" value="Unassembled WGS sequence"/>
</dbReference>
<dbReference type="Pfam" id="PF20446">
    <property type="entry name" value="ABC_N"/>
    <property type="match status" value="1"/>
</dbReference>
<gene>
    <name evidence="4" type="ORF">PMG71_02730</name>
</gene>
<evidence type="ECO:0000259" key="2">
    <source>
        <dbReference type="Pfam" id="PF20446"/>
    </source>
</evidence>
<feature type="domain" description="ATPase of the ABC class N-terminal" evidence="2">
    <location>
        <begin position="6"/>
        <end position="164"/>
    </location>
</feature>
<protein>
    <submittedName>
        <fullName evidence="4">ABC-ATPase domain-containing protein</fullName>
    </submittedName>
</protein>
<dbReference type="RefSeq" id="WP_283752100.1">
    <property type="nucleotide sequence ID" value="NZ_JAQOSP010000014.1"/>
</dbReference>
<proteinExistence type="predicted"/>
<evidence type="ECO:0000259" key="1">
    <source>
        <dbReference type="Pfam" id="PF09818"/>
    </source>
</evidence>
<feature type="domain" description="MRB1590-like C-terminal" evidence="3">
    <location>
        <begin position="468"/>
        <end position="567"/>
    </location>
</feature>
<dbReference type="Pfam" id="PF21117">
    <property type="entry name" value="MRB1590_C"/>
    <property type="match status" value="1"/>
</dbReference>
<dbReference type="SUPFAM" id="SSF52540">
    <property type="entry name" value="P-loop containing nucleoside triphosphate hydrolases"/>
    <property type="match status" value="1"/>
</dbReference>
<dbReference type="InterPro" id="IPR046833">
    <property type="entry name" value="ABC_N"/>
</dbReference>
<accession>A0ABT7APT9</accession>
<evidence type="ECO:0000259" key="3">
    <source>
        <dbReference type="Pfam" id="PF21117"/>
    </source>
</evidence>
<evidence type="ECO:0000313" key="5">
    <source>
        <dbReference type="Proteomes" id="UP001235303"/>
    </source>
</evidence>